<dbReference type="InterPro" id="IPR045584">
    <property type="entry name" value="Pilin-like"/>
</dbReference>
<organism evidence="2 3">
    <name type="scientific">Gimesia panareensis</name>
    <dbReference type="NCBI Taxonomy" id="2527978"/>
    <lineage>
        <taxon>Bacteria</taxon>
        <taxon>Pseudomonadati</taxon>
        <taxon>Planctomycetota</taxon>
        <taxon>Planctomycetia</taxon>
        <taxon>Planctomycetales</taxon>
        <taxon>Planctomycetaceae</taxon>
        <taxon>Gimesia</taxon>
    </lineage>
</organism>
<dbReference type="Pfam" id="PF07963">
    <property type="entry name" value="N_methyl"/>
    <property type="match status" value="1"/>
</dbReference>
<dbReference type="PANTHER" id="PTHR30093">
    <property type="entry name" value="GENERAL SECRETION PATHWAY PROTEIN G"/>
    <property type="match status" value="1"/>
</dbReference>
<protein>
    <submittedName>
        <fullName evidence="2">Putative major pilin subunit</fullName>
    </submittedName>
</protein>
<accession>A0A518FHZ6</accession>
<name>A0A518FHZ6_9PLAN</name>
<dbReference type="Pfam" id="PF07596">
    <property type="entry name" value="SBP_bac_10"/>
    <property type="match status" value="1"/>
</dbReference>
<dbReference type="InterPro" id="IPR027558">
    <property type="entry name" value="Pre_pil_HX9DG_C"/>
</dbReference>
<dbReference type="RefSeq" id="WP_145453967.1">
    <property type="nucleotide sequence ID" value="NZ_CP036317.1"/>
</dbReference>
<dbReference type="PANTHER" id="PTHR30093:SF2">
    <property type="entry name" value="TYPE II SECRETION SYSTEM PROTEIN H"/>
    <property type="match status" value="1"/>
</dbReference>
<dbReference type="InterPro" id="IPR012902">
    <property type="entry name" value="N_methyl_site"/>
</dbReference>
<dbReference type="NCBIfam" id="TIGR04294">
    <property type="entry name" value="pre_pil_HX9DG"/>
    <property type="match status" value="1"/>
</dbReference>
<dbReference type="NCBIfam" id="TIGR02532">
    <property type="entry name" value="IV_pilin_GFxxxE"/>
    <property type="match status" value="1"/>
</dbReference>
<dbReference type="InterPro" id="IPR011453">
    <property type="entry name" value="DUF1559"/>
</dbReference>
<feature type="domain" description="DUF1559" evidence="1">
    <location>
        <begin position="33"/>
        <end position="284"/>
    </location>
</feature>
<dbReference type="Gene3D" id="3.30.700.10">
    <property type="entry name" value="Glycoprotein, Type 4 Pilin"/>
    <property type="match status" value="1"/>
</dbReference>
<sequence>MSFTNKRGFTLIELLVVIAIIAILIALLLPAVQQAREAARRSTCKNNLKQLGLALHNYHDTHKMFPMSYGTGTYDNTERGLTWIAYLLPFIDQANLYNKINHGQPLSNASNTAVAQTPITVILCPSDPGTQSGVLGGRANVGGNWGVTSYKAVAGNNWAWGSYIHSDSKGRNAGSTNGLDAGNGYMCRNSATKVFTTKVRDVIDGLSTTFFVGEALPQECSHNWWYWFNGTTATCSIPLNNYVNNTFSAGDWPNNYSFASRHEGGGHFLMGDGAVRFVSENIDLGTYRALASIQGGEVLGEF</sequence>
<dbReference type="PROSITE" id="PS00409">
    <property type="entry name" value="PROKAR_NTER_METHYL"/>
    <property type="match status" value="1"/>
</dbReference>
<evidence type="ECO:0000313" key="3">
    <source>
        <dbReference type="Proteomes" id="UP000320839"/>
    </source>
</evidence>
<dbReference type="AlphaFoldDB" id="A0A518FHZ6"/>
<dbReference type="EMBL" id="CP036317">
    <property type="protein sequence ID" value="QDV15975.1"/>
    <property type="molecule type" value="Genomic_DNA"/>
</dbReference>
<dbReference type="OrthoDB" id="287493at2"/>
<gene>
    <name evidence="2" type="ORF">Pan153_05940</name>
</gene>
<proteinExistence type="predicted"/>
<dbReference type="Proteomes" id="UP000320839">
    <property type="component" value="Chromosome"/>
</dbReference>
<dbReference type="SUPFAM" id="SSF54523">
    <property type="entry name" value="Pili subunits"/>
    <property type="match status" value="1"/>
</dbReference>
<evidence type="ECO:0000259" key="1">
    <source>
        <dbReference type="Pfam" id="PF07596"/>
    </source>
</evidence>
<evidence type="ECO:0000313" key="2">
    <source>
        <dbReference type="EMBL" id="QDV15975.1"/>
    </source>
</evidence>
<reference evidence="2 3" key="1">
    <citation type="submission" date="2019-02" db="EMBL/GenBank/DDBJ databases">
        <title>Deep-cultivation of Planctomycetes and their phenomic and genomic characterization uncovers novel biology.</title>
        <authorList>
            <person name="Wiegand S."/>
            <person name="Jogler M."/>
            <person name="Boedeker C."/>
            <person name="Pinto D."/>
            <person name="Vollmers J."/>
            <person name="Rivas-Marin E."/>
            <person name="Kohn T."/>
            <person name="Peeters S.H."/>
            <person name="Heuer A."/>
            <person name="Rast P."/>
            <person name="Oberbeckmann S."/>
            <person name="Bunk B."/>
            <person name="Jeske O."/>
            <person name="Meyerdierks A."/>
            <person name="Storesund J.E."/>
            <person name="Kallscheuer N."/>
            <person name="Luecker S."/>
            <person name="Lage O.M."/>
            <person name="Pohl T."/>
            <person name="Merkel B.J."/>
            <person name="Hornburger P."/>
            <person name="Mueller R.-W."/>
            <person name="Bruemmer F."/>
            <person name="Labrenz M."/>
            <person name="Spormann A.M."/>
            <person name="Op den Camp H."/>
            <person name="Overmann J."/>
            <person name="Amann R."/>
            <person name="Jetten M.S.M."/>
            <person name="Mascher T."/>
            <person name="Medema M.H."/>
            <person name="Devos D.P."/>
            <person name="Kaster A.-K."/>
            <person name="Ovreas L."/>
            <person name="Rohde M."/>
            <person name="Galperin M.Y."/>
            <person name="Jogler C."/>
        </authorList>
    </citation>
    <scope>NUCLEOTIDE SEQUENCE [LARGE SCALE GENOMIC DNA]</scope>
    <source>
        <strain evidence="2 3">Pan153</strain>
    </source>
</reference>